<protein>
    <recommendedName>
        <fullName evidence="4">DUF3093 domain-containing protein</fullName>
    </recommendedName>
</protein>
<feature type="transmembrane region" description="Helical" evidence="1">
    <location>
        <begin position="45"/>
        <end position="62"/>
    </location>
</feature>
<name>A0A5B2XPQ3_9PSEU</name>
<sequence length="149" mass="15815">MTGPDEPAPVLFAEPGATWWPVLWGPAFALLGWGVEALTGPTGPMLWLLVGLALALAALVWVQGRRRICSVRLTPFALHQGRESLSVARVVEVTDVGLPAGARVLGGGWTPPRGTTGLPVRLEDGTVVLAWARDVTRLQEVLRGLVAPD</sequence>
<dbReference type="EMBL" id="VUOB01000010">
    <property type="protein sequence ID" value="KAA2264839.1"/>
    <property type="molecule type" value="Genomic_DNA"/>
</dbReference>
<comment type="caution">
    <text evidence="2">The sequence shown here is derived from an EMBL/GenBank/DDBJ whole genome shotgun (WGS) entry which is preliminary data.</text>
</comment>
<evidence type="ECO:0008006" key="4">
    <source>
        <dbReference type="Google" id="ProtNLM"/>
    </source>
</evidence>
<dbReference type="OrthoDB" id="4773470at2"/>
<gene>
    <name evidence="2" type="ORF">F0L68_07115</name>
</gene>
<reference evidence="2 3" key="1">
    <citation type="submission" date="2019-09" db="EMBL/GenBank/DDBJ databases">
        <title>Goodfellowia gen. nov., a new genus of the Pseudonocardineae related to Actinoalloteichus, containing Goodfellowia coeruleoviolacea gen. nov., comb. nov. gen. nov., comb. nov.</title>
        <authorList>
            <person name="Labeda D."/>
        </authorList>
    </citation>
    <scope>NUCLEOTIDE SEQUENCE [LARGE SCALE GENOMIC DNA]</scope>
    <source>
        <strain evidence="2 3">AN110305</strain>
    </source>
</reference>
<evidence type="ECO:0000313" key="3">
    <source>
        <dbReference type="Proteomes" id="UP000323454"/>
    </source>
</evidence>
<evidence type="ECO:0000256" key="1">
    <source>
        <dbReference type="SAM" id="Phobius"/>
    </source>
</evidence>
<reference evidence="2 3" key="2">
    <citation type="submission" date="2019-09" db="EMBL/GenBank/DDBJ databases">
        <authorList>
            <person name="Jin C."/>
        </authorList>
    </citation>
    <scope>NUCLEOTIDE SEQUENCE [LARGE SCALE GENOMIC DNA]</scope>
    <source>
        <strain evidence="2 3">AN110305</strain>
    </source>
</reference>
<organism evidence="2 3">
    <name type="scientific">Solihabitans fulvus</name>
    <dbReference type="NCBI Taxonomy" id="1892852"/>
    <lineage>
        <taxon>Bacteria</taxon>
        <taxon>Bacillati</taxon>
        <taxon>Actinomycetota</taxon>
        <taxon>Actinomycetes</taxon>
        <taxon>Pseudonocardiales</taxon>
        <taxon>Pseudonocardiaceae</taxon>
        <taxon>Solihabitans</taxon>
    </lineage>
</organism>
<keyword evidence="1" id="KW-1133">Transmembrane helix</keyword>
<dbReference type="RefSeq" id="WP_149848637.1">
    <property type="nucleotide sequence ID" value="NZ_VUOB01000010.1"/>
</dbReference>
<keyword evidence="1" id="KW-0472">Membrane</keyword>
<proteinExistence type="predicted"/>
<dbReference type="Proteomes" id="UP000323454">
    <property type="component" value="Unassembled WGS sequence"/>
</dbReference>
<accession>A0A5B2XPQ3</accession>
<keyword evidence="3" id="KW-1185">Reference proteome</keyword>
<keyword evidence="1" id="KW-0812">Transmembrane</keyword>
<dbReference type="AlphaFoldDB" id="A0A5B2XPQ3"/>
<evidence type="ECO:0000313" key="2">
    <source>
        <dbReference type="EMBL" id="KAA2264839.1"/>
    </source>
</evidence>